<feature type="domain" description="Bifunctional inhibitor/plant lipid transfer protein/seed storage helical" evidence="3">
    <location>
        <begin position="31"/>
        <end position="117"/>
    </location>
</feature>
<evidence type="ECO:0000259" key="3">
    <source>
        <dbReference type="SMART" id="SM00499"/>
    </source>
</evidence>
<dbReference type="Pfam" id="PF00234">
    <property type="entry name" value="Tryp_alpha_amyl"/>
    <property type="match status" value="1"/>
</dbReference>
<evidence type="ECO:0000313" key="4">
    <source>
        <dbReference type="EMBL" id="WVZ54814.1"/>
    </source>
</evidence>
<reference evidence="4 5" key="1">
    <citation type="submission" date="2024-02" db="EMBL/GenBank/DDBJ databases">
        <title>High-quality chromosome-scale genome assembly of Pensacola bahiagrass (Paspalum notatum Flugge var. saurae).</title>
        <authorList>
            <person name="Vega J.M."/>
            <person name="Podio M."/>
            <person name="Orjuela J."/>
            <person name="Siena L.A."/>
            <person name="Pessino S.C."/>
            <person name="Combes M.C."/>
            <person name="Mariac C."/>
            <person name="Albertini E."/>
            <person name="Pupilli F."/>
            <person name="Ortiz J.P.A."/>
            <person name="Leblanc O."/>
        </authorList>
    </citation>
    <scope>NUCLEOTIDE SEQUENCE [LARGE SCALE GENOMIC DNA]</scope>
    <source>
        <strain evidence="4">R1</strain>
        <tissue evidence="4">Leaf</tissue>
    </source>
</reference>
<keyword evidence="1" id="KW-0446">Lipid-binding</keyword>
<comment type="similarity">
    <text evidence="1">Belongs to the plant LTP family.</text>
</comment>
<dbReference type="Gene3D" id="1.10.110.10">
    <property type="entry name" value="Plant lipid-transfer and hydrophobic proteins"/>
    <property type="match status" value="1"/>
</dbReference>
<keyword evidence="2" id="KW-0732">Signal</keyword>
<dbReference type="SUPFAM" id="SSF47699">
    <property type="entry name" value="Bifunctional inhibitor/lipid-transfer protein/seed storage 2S albumin"/>
    <property type="match status" value="1"/>
</dbReference>
<keyword evidence="1" id="KW-0813">Transport</keyword>
<protein>
    <recommendedName>
        <fullName evidence="1">Non-specific lipid-transfer protein</fullName>
    </recommendedName>
</protein>
<dbReference type="PROSITE" id="PS00597">
    <property type="entry name" value="PLANT_LTP"/>
    <property type="match status" value="1"/>
</dbReference>
<dbReference type="InterPro" id="IPR016140">
    <property type="entry name" value="Bifunc_inhib/LTP/seed_store"/>
</dbReference>
<keyword evidence="5" id="KW-1185">Reference proteome</keyword>
<accession>A0AAQ3PXY7</accession>
<comment type="function">
    <text evidence="1">Plant non-specific lipid-transfer proteins transfer phospholipids as well as galactolipids across membranes. May play a role in wax or cutin deposition in the cell walls of expanding epidermal cells and certain secretory tissues.</text>
</comment>
<feature type="signal peptide" evidence="2">
    <location>
        <begin position="1"/>
        <end position="19"/>
    </location>
</feature>
<evidence type="ECO:0000256" key="1">
    <source>
        <dbReference type="RuleBase" id="RU000628"/>
    </source>
</evidence>
<feature type="chain" id="PRO_5043039770" description="Non-specific lipid-transfer protein" evidence="2">
    <location>
        <begin position="20"/>
        <end position="121"/>
    </location>
</feature>
<organism evidence="4 5">
    <name type="scientific">Paspalum notatum var. saurae</name>
    <dbReference type="NCBI Taxonomy" id="547442"/>
    <lineage>
        <taxon>Eukaryota</taxon>
        <taxon>Viridiplantae</taxon>
        <taxon>Streptophyta</taxon>
        <taxon>Embryophyta</taxon>
        <taxon>Tracheophyta</taxon>
        <taxon>Spermatophyta</taxon>
        <taxon>Magnoliopsida</taxon>
        <taxon>Liliopsida</taxon>
        <taxon>Poales</taxon>
        <taxon>Poaceae</taxon>
        <taxon>PACMAD clade</taxon>
        <taxon>Panicoideae</taxon>
        <taxon>Andropogonodae</taxon>
        <taxon>Paspaleae</taxon>
        <taxon>Paspalinae</taxon>
        <taxon>Paspalum</taxon>
    </lineage>
</organism>
<dbReference type="AlphaFoldDB" id="A0AAQ3PXY7"/>
<sequence length="121" mass="11706">MARLIGVVVAVVVAAVVLASSSETALAAVSCGEVTNALLPCLGYAMGSAASPSAQCCTGVRGLNSRASSTADRQAACACLKNLAARFGSGGGMGNAASIPAKCGVNVGMAISPNVDCSKIN</sequence>
<dbReference type="EMBL" id="CP144745">
    <property type="protein sequence ID" value="WVZ54814.1"/>
    <property type="molecule type" value="Genomic_DNA"/>
</dbReference>
<dbReference type="InterPro" id="IPR000528">
    <property type="entry name" value="Plant_nsLTP"/>
</dbReference>
<dbReference type="GO" id="GO:0006869">
    <property type="term" value="P:lipid transport"/>
    <property type="evidence" value="ECO:0007669"/>
    <property type="project" value="InterPro"/>
</dbReference>
<gene>
    <name evidence="4" type="ORF">U9M48_005559</name>
</gene>
<dbReference type="InterPro" id="IPR036312">
    <property type="entry name" value="Bifun_inhib/LTP/seed_sf"/>
</dbReference>
<dbReference type="SMART" id="SM00499">
    <property type="entry name" value="AAI"/>
    <property type="match status" value="1"/>
</dbReference>
<dbReference type="PANTHER" id="PTHR33076">
    <property type="entry name" value="NON-SPECIFIC LIPID-TRANSFER PROTEIN 2-RELATED"/>
    <property type="match status" value="1"/>
</dbReference>
<dbReference type="PRINTS" id="PR00382">
    <property type="entry name" value="LIPIDTRNSFER"/>
</dbReference>
<dbReference type="GO" id="GO:0008289">
    <property type="term" value="F:lipid binding"/>
    <property type="evidence" value="ECO:0007669"/>
    <property type="project" value="UniProtKB-KW"/>
</dbReference>
<name>A0AAQ3PXY7_PASNO</name>
<dbReference type="Proteomes" id="UP001341281">
    <property type="component" value="Chromosome 01"/>
</dbReference>
<dbReference type="CDD" id="cd01960">
    <property type="entry name" value="nsLTP1"/>
    <property type="match status" value="1"/>
</dbReference>
<proteinExistence type="inferred from homology"/>
<evidence type="ECO:0000256" key="2">
    <source>
        <dbReference type="SAM" id="SignalP"/>
    </source>
</evidence>
<evidence type="ECO:0000313" key="5">
    <source>
        <dbReference type="Proteomes" id="UP001341281"/>
    </source>
</evidence>